<feature type="non-terminal residue" evidence="1">
    <location>
        <position position="65"/>
    </location>
</feature>
<evidence type="ECO:0000313" key="1">
    <source>
        <dbReference type="EMBL" id="VDC94508.1"/>
    </source>
</evidence>
<reference evidence="1" key="1">
    <citation type="submission" date="2018-11" db="EMBL/GenBank/DDBJ databases">
        <authorList>
            <consortium name="Genoscope - CEA"/>
            <person name="William W."/>
        </authorList>
    </citation>
    <scope>NUCLEOTIDE SEQUENCE</scope>
</reference>
<dbReference type="EMBL" id="LR031872">
    <property type="protein sequence ID" value="VDC94508.1"/>
    <property type="molecule type" value="Genomic_DNA"/>
</dbReference>
<protein>
    <submittedName>
        <fullName evidence="1">Uncharacterized protein</fullName>
    </submittedName>
</protein>
<proteinExistence type="predicted"/>
<accession>A0A3P6BET5</accession>
<organism evidence="1">
    <name type="scientific">Brassica oleracea</name>
    <name type="common">Wild cabbage</name>
    <dbReference type="NCBI Taxonomy" id="3712"/>
    <lineage>
        <taxon>Eukaryota</taxon>
        <taxon>Viridiplantae</taxon>
        <taxon>Streptophyta</taxon>
        <taxon>Embryophyta</taxon>
        <taxon>Tracheophyta</taxon>
        <taxon>Spermatophyta</taxon>
        <taxon>Magnoliopsida</taxon>
        <taxon>eudicotyledons</taxon>
        <taxon>Gunneridae</taxon>
        <taxon>Pentapetalae</taxon>
        <taxon>rosids</taxon>
        <taxon>malvids</taxon>
        <taxon>Brassicales</taxon>
        <taxon>Brassicaceae</taxon>
        <taxon>Brassiceae</taxon>
        <taxon>Brassica</taxon>
    </lineage>
</organism>
<name>A0A3P6BET5_BRAOL</name>
<dbReference type="AlphaFoldDB" id="A0A3P6BET5"/>
<sequence length="65" mass="7608">MAAANAFLASNRMQSLPGPRWRRKLQLIVWQDVIYSIWQEKNARLHRNTAKTITTISSILDRTIR</sequence>
<gene>
    <name evidence="1" type="ORF">BOLC3T17850H</name>
</gene>